<dbReference type="RefSeq" id="WP_209736748.1">
    <property type="nucleotide sequence ID" value="NZ_CP072611.1"/>
</dbReference>
<protein>
    <submittedName>
        <fullName evidence="1">Uncharacterized protein</fullName>
    </submittedName>
</protein>
<evidence type="ECO:0000313" key="2">
    <source>
        <dbReference type="Proteomes" id="UP001597371"/>
    </source>
</evidence>
<dbReference type="Proteomes" id="UP001597371">
    <property type="component" value="Unassembled WGS sequence"/>
</dbReference>
<name>A0ABW5CLZ4_9HYPH</name>
<comment type="caution">
    <text evidence="1">The sequence shown here is derived from an EMBL/GenBank/DDBJ whole genome shotgun (WGS) entry which is preliminary data.</text>
</comment>
<evidence type="ECO:0000313" key="1">
    <source>
        <dbReference type="EMBL" id="MFD2237113.1"/>
    </source>
</evidence>
<proteinExistence type="predicted"/>
<organism evidence="1 2">
    <name type="scientific">Aureimonas populi</name>
    <dbReference type="NCBI Taxonomy" id="1701758"/>
    <lineage>
        <taxon>Bacteria</taxon>
        <taxon>Pseudomonadati</taxon>
        <taxon>Pseudomonadota</taxon>
        <taxon>Alphaproteobacteria</taxon>
        <taxon>Hyphomicrobiales</taxon>
        <taxon>Aurantimonadaceae</taxon>
        <taxon>Aureimonas</taxon>
    </lineage>
</organism>
<dbReference type="EMBL" id="JBHUIJ010000006">
    <property type="protein sequence ID" value="MFD2237113.1"/>
    <property type="molecule type" value="Genomic_DNA"/>
</dbReference>
<sequence length="61" mass="6886">MAPHNIAFRSKREREKETKLLAHYKAIGIASIAAACAAVRRRTEVSRPLMQPQALTFRHAD</sequence>
<accession>A0ABW5CLZ4</accession>
<keyword evidence="2" id="KW-1185">Reference proteome</keyword>
<gene>
    <name evidence="1" type="ORF">ACFSKQ_06470</name>
</gene>
<reference evidence="2" key="1">
    <citation type="journal article" date="2019" name="Int. J. Syst. Evol. Microbiol.">
        <title>The Global Catalogue of Microorganisms (GCM) 10K type strain sequencing project: providing services to taxonomists for standard genome sequencing and annotation.</title>
        <authorList>
            <consortium name="The Broad Institute Genomics Platform"/>
            <consortium name="The Broad Institute Genome Sequencing Center for Infectious Disease"/>
            <person name="Wu L."/>
            <person name="Ma J."/>
        </authorList>
    </citation>
    <scope>NUCLEOTIDE SEQUENCE [LARGE SCALE GENOMIC DNA]</scope>
    <source>
        <strain evidence="2">ZS-35-S2</strain>
    </source>
</reference>